<keyword evidence="3" id="KW-1185">Reference proteome</keyword>
<evidence type="ECO:0000256" key="1">
    <source>
        <dbReference type="SAM" id="MobiDB-lite"/>
    </source>
</evidence>
<reference evidence="2 3" key="1">
    <citation type="submission" date="2020-01" db="EMBL/GenBank/DDBJ databases">
        <title>Patterns of diversity and host range of bacteriophage communities associated with bean-nodulatin bacteria.</title>
        <authorList>
            <person name="Vann Cauwenberghe J."/>
            <person name="Santamaria R.I."/>
            <person name="Bustos P."/>
            <person name="Juarez S."/>
            <person name="Gonzalez V."/>
        </authorList>
    </citation>
    <scope>NUCLEOTIDE SEQUENCE [LARGE SCALE GENOMIC DNA]</scope>
</reference>
<name>A0A7S5UUP9_9CAUD</name>
<organism evidence="2 3">
    <name type="scientific">Rhizobium phage RHph_TM30</name>
    <dbReference type="NCBI Taxonomy" id="2509764"/>
    <lineage>
        <taxon>Viruses</taxon>
        <taxon>Duplodnaviria</taxon>
        <taxon>Heunggongvirae</taxon>
        <taxon>Uroviricota</taxon>
        <taxon>Caudoviricetes</taxon>
        <taxon>Kleczkowskaviridae</taxon>
        <taxon>Cuauhnahuacvirus</taxon>
        <taxon>Cuauhnahuacvirus TM30</taxon>
    </lineage>
</organism>
<accession>A0A7S5UUP9</accession>
<dbReference type="EMBL" id="MN988521">
    <property type="protein sequence ID" value="QIG71370.1"/>
    <property type="molecule type" value="Genomic_DNA"/>
</dbReference>
<evidence type="ECO:0000313" key="2">
    <source>
        <dbReference type="EMBL" id="QIG71370.1"/>
    </source>
</evidence>
<protein>
    <submittedName>
        <fullName evidence="2">Uncharacterized protein</fullName>
    </submittedName>
</protein>
<feature type="region of interest" description="Disordered" evidence="1">
    <location>
        <begin position="61"/>
        <end position="86"/>
    </location>
</feature>
<proteinExistence type="predicted"/>
<gene>
    <name evidence="2" type="ORF">EVB93_263</name>
</gene>
<sequence>MFKITVESSQPVKSINIEFGETQETKAEFYPVPTFETKGVESLKYETPPSSESYEDVLARRASTVSTTPVKPKETETAPEVVEDLTNRPALVDQSFAGSTF</sequence>
<dbReference type="Proteomes" id="UP000629603">
    <property type="component" value="Segment"/>
</dbReference>
<evidence type="ECO:0000313" key="3">
    <source>
        <dbReference type="Proteomes" id="UP000629603"/>
    </source>
</evidence>